<dbReference type="EMBL" id="RCXO01000031">
    <property type="protein sequence ID" value="RYT78030.1"/>
    <property type="molecule type" value="Genomic_DNA"/>
</dbReference>
<dbReference type="RefSeq" id="WP_130070215.1">
    <property type="nucleotide sequence ID" value="NZ_RCXO01000031.1"/>
</dbReference>
<reference evidence="1 2" key="1">
    <citation type="journal article" date="2019" name="Science, e1252229">
        <title>Invertible promoters mediate bacterial phase variation, antibiotic resistance, and host adaptation in the gut.</title>
        <authorList>
            <person name="Jiang X."/>
            <person name="Hall A.B."/>
            <person name="Arthur T.D."/>
            <person name="Plichta D.R."/>
            <person name="Covington C.T."/>
            <person name="Poyet M."/>
            <person name="Crothers J."/>
            <person name="Moses P.L."/>
            <person name="Tolonen A.C."/>
            <person name="Vlamakis H."/>
            <person name="Alm E.J."/>
            <person name="Xavier R.J."/>
        </authorList>
    </citation>
    <scope>NUCLEOTIDE SEQUENCE [LARGE SCALE GENOMIC DNA]</scope>
    <source>
        <strain evidence="2">bf_0095</strain>
    </source>
</reference>
<accession>A0A4Q5H8U7</accession>
<name>A0A4Q5H8U7_9BACE</name>
<keyword evidence="2" id="KW-1185">Reference proteome</keyword>
<protein>
    <submittedName>
        <fullName evidence="1">Transcriptional regulator</fullName>
    </submittedName>
</protein>
<dbReference type="Pfam" id="PF06603">
    <property type="entry name" value="UpxZ"/>
    <property type="match status" value="1"/>
</dbReference>
<proteinExistence type="predicted"/>
<evidence type="ECO:0000313" key="1">
    <source>
        <dbReference type="EMBL" id="RYT78030.1"/>
    </source>
</evidence>
<dbReference type="OrthoDB" id="1043520at2"/>
<dbReference type="AlphaFoldDB" id="A0A4Q5H8U7"/>
<sequence length="158" mass="18340">MDSNSSSLFSLAHHLLTYGLDGSPIYADQFARLNRDVYERAIELYNTRGTTVEEEAELCLGLLVAFAATIYDNGSKQEYVQNVLDRSWEVLPKLSPSLLKVRLLTYCYGEFYDESLAKEAHEIINTWNREELTLEQAEIVEELKDFEENQYPWEEVEE</sequence>
<comment type="caution">
    <text evidence="1">The sequence shown here is derived from an EMBL/GenBank/DDBJ whole genome shotgun (WGS) entry which is preliminary data.</text>
</comment>
<dbReference type="Proteomes" id="UP000291191">
    <property type="component" value="Unassembled WGS sequence"/>
</dbReference>
<organism evidence="1 2">
    <name type="scientific">Bacteroides intestinalis</name>
    <dbReference type="NCBI Taxonomy" id="329854"/>
    <lineage>
        <taxon>Bacteria</taxon>
        <taxon>Pseudomonadati</taxon>
        <taxon>Bacteroidota</taxon>
        <taxon>Bacteroidia</taxon>
        <taxon>Bacteroidales</taxon>
        <taxon>Bacteroidaceae</taxon>
        <taxon>Bacteroides</taxon>
    </lineage>
</organism>
<dbReference type="Gene3D" id="1.25.40.810">
    <property type="entry name" value="UpxZ"/>
    <property type="match status" value="1"/>
</dbReference>
<dbReference type="InterPro" id="IPR038533">
    <property type="entry name" value="UpxZ_sf"/>
</dbReference>
<evidence type="ECO:0000313" key="2">
    <source>
        <dbReference type="Proteomes" id="UP000291191"/>
    </source>
</evidence>
<gene>
    <name evidence="1" type="ORF">EAJ06_19460</name>
</gene>
<dbReference type="InterPro" id="IPR010570">
    <property type="entry name" value="UpxZ_fam"/>
</dbReference>